<reference evidence="1 2" key="1">
    <citation type="submission" date="2020-09" db="EMBL/GenBank/DDBJ databases">
        <authorList>
            <person name="Jameson E."/>
        </authorList>
    </citation>
    <scope>NUCLEOTIDE SEQUENCE [LARGE SCALE GENOMIC DNA]</scope>
</reference>
<organism evidence="1 2">
    <name type="scientific">Klebsiella phage vB_KvM-Eowyn</name>
    <dbReference type="NCBI Taxonomy" id="2762819"/>
    <lineage>
        <taxon>Viruses</taxon>
        <taxon>Duplodnaviria</taxon>
        <taxon>Heunggongvirae</taxon>
        <taxon>Uroviricota</taxon>
        <taxon>Caudoviricetes</taxon>
        <taxon>Chimalliviridae</taxon>
        <taxon>Eowynvirus</taxon>
        <taxon>Eowynvirus eowyn</taxon>
    </lineage>
</organism>
<sequence length="456" mass="51767">MSTSGLIEQRGWPTDLHHAYFSPTTGNAFYQLSVAMEAIDDDETIEIRRLPGSHGTILNCFQKHLISLSIDQKWVKTLRSITNGFITKNDNHVKFFGGHFLGVYQIRWSDQDRETWYDDILQTDDIALEDDLHSLKAINTDWVVSSDTYNLSCLYLVHAIHTSKLPESLKHAAKVDVLLNLHFKLLTSLLARRFKYASDRETEMAAFNDLTKRYALKQYGTWLALLRARCEDIIGPRGIHRKTIETFRDDAGIISMINDIQTRLRDMVNRLTSSLYDALASNAKITSVSNVMTVDGEAIVKDVTRELTKYKRYIHTVISDKNSFVRPELVSIVADAIHTLSVPRFVVTLGHMSECYGTSQLPWLPQFLDEVLIHAFDYIKSNRLRTTDLQLIITRMKGLYMAAKMSDPAMLQLKEMAAAIVASHGKERSPALAASERTAVILYVLIRALVANHYAT</sequence>
<keyword evidence="2" id="KW-1185">Reference proteome</keyword>
<protein>
    <submittedName>
        <fullName evidence="1">Uncharacterized protein</fullName>
    </submittedName>
</protein>
<evidence type="ECO:0000313" key="1">
    <source>
        <dbReference type="EMBL" id="CAD5236203.1"/>
    </source>
</evidence>
<dbReference type="Proteomes" id="UP000596247">
    <property type="component" value="Chromosome"/>
</dbReference>
<proteinExistence type="predicted"/>
<gene>
    <name evidence="1" type="ORF">LLCLJKAH_00214</name>
</gene>
<evidence type="ECO:0000313" key="2">
    <source>
        <dbReference type="Proteomes" id="UP000596247"/>
    </source>
</evidence>
<name>A0A7R8MJL4_9CAUD</name>
<accession>A0A7R8MJL4</accession>
<dbReference type="EMBL" id="LR881104">
    <property type="protein sequence ID" value="CAD5236203.1"/>
    <property type="molecule type" value="Genomic_DNA"/>
</dbReference>